<keyword evidence="1" id="KW-0808">Transferase</keyword>
<reference evidence="1 2" key="1">
    <citation type="submission" date="2019-05" db="EMBL/GenBank/DDBJ databases">
        <title>Emergence of the Ug99 lineage of the wheat stem rust pathogen through somatic hybridization.</title>
        <authorList>
            <person name="Li F."/>
            <person name="Upadhyaya N.M."/>
            <person name="Sperschneider J."/>
            <person name="Matny O."/>
            <person name="Nguyen-Phuc H."/>
            <person name="Mago R."/>
            <person name="Raley C."/>
            <person name="Miller M.E."/>
            <person name="Silverstein K.A.T."/>
            <person name="Henningsen E."/>
            <person name="Hirsch C.D."/>
            <person name="Visser B."/>
            <person name="Pretorius Z.A."/>
            <person name="Steffenson B.J."/>
            <person name="Schwessinger B."/>
            <person name="Dodds P.N."/>
            <person name="Figueroa M."/>
        </authorList>
    </citation>
    <scope>NUCLEOTIDE SEQUENCE [LARGE SCALE GENOMIC DNA]</scope>
    <source>
        <strain evidence="1 2">Ug99</strain>
    </source>
</reference>
<evidence type="ECO:0000313" key="1">
    <source>
        <dbReference type="EMBL" id="KAA1122478.1"/>
    </source>
</evidence>
<organism evidence="1 2">
    <name type="scientific">Puccinia graminis f. sp. tritici</name>
    <dbReference type="NCBI Taxonomy" id="56615"/>
    <lineage>
        <taxon>Eukaryota</taxon>
        <taxon>Fungi</taxon>
        <taxon>Dikarya</taxon>
        <taxon>Basidiomycota</taxon>
        <taxon>Pucciniomycotina</taxon>
        <taxon>Pucciniomycetes</taxon>
        <taxon>Pucciniales</taxon>
        <taxon>Pucciniaceae</taxon>
        <taxon>Puccinia</taxon>
    </lineage>
</organism>
<dbReference type="AlphaFoldDB" id="A0A5B0RB03"/>
<comment type="caution">
    <text evidence="1">The sequence shown here is derived from an EMBL/GenBank/DDBJ whole genome shotgun (WGS) entry which is preliminary data.</text>
</comment>
<dbReference type="PANTHER" id="PTHR45992:SF2">
    <property type="entry name" value="EUKARYOTIC ELONGATION FACTOR 2 KINASE"/>
    <property type="match status" value="1"/>
</dbReference>
<dbReference type="GO" id="GO:0004674">
    <property type="term" value="F:protein serine/threonine kinase activity"/>
    <property type="evidence" value="ECO:0007669"/>
    <property type="project" value="TreeGrafter"/>
</dbReference>
<accession>A0A5B0RB03</accession>
<dbReference type="GO" id="GO:0031037">
    <property type="term" value="P:myosin II filament disassembly"/>
    <property type="evidence" value="ECO:0007669"/>
    <property type="project" value="TreeGrafter"/>
</dbReference>
<dbReference type="GO" id="GO:0003746">
    <property type="term" value="F:translation elongation factor activity"/>
    <property type="evidence" value="ECO:0007669"/>
    <property type="project" value="UniProtKB-KW"/>
</dbReference>
<keyword evidence="1" id="KW-0648">Protein biosynthesis</keyword>
<dbReference type="InterPro" id="IPR051852">
    <property type="entry name" value="Alpha-type_PK"/>
</dbReference>
<dbReference type="Proteomes" id="UP000325313">
    <property type="component" value="Unassembled WGS sequence"/>
</dbReference>
<gene>
    <name evidence="1" type="primary">EEF2K_34</name>
    <name evidence="1" type="ORF">PGTUg99_037673</name>
</gene>
<proteinExistence type="predicted"/>
<dbReference type="PANTHER" id="PTHR45992">
    <property type="entry name" value="EUKARYOTIC ELONGATION FACTOR 2 KINASE-RELATED"/>
    <property type="match status" value="1"/>
</dbReference>
<evidence type="ECO:0000313" key="2">
    <source>
        <dbReference type="Proteomes" id="UP000325313"/>
    </source>
</evidence>
<keyword evidence="1" id="KW-0418">Kinase</keyword>
<dbReference type="GO" id="GO:1903013">
    <property type="term" value="P:response to differentiation-inducing factor 1"/>
    <property type="evidence" value="ECO:0007669"/>
    <property type="project" value="TreeGrafter"/>
</dbReference>
<protein>
    <submittedName>
        <fullName evidence="1">Eukaryotic elongation factor-2 kinase</fullName>
    </submittedName>
</protein>
<dbReference type="EMBL" id="VDEP01000236">
    <property type="protein sequence ID" value="KAA1122478.1"/>
    <property type="molecule type" value="Genomic_DNA"/>
</dbReference>
<keyword evidence="1" id="KW-0251">Elongation factor</keyword>
<name>A0A5B0RB03_PUCGR</name>
<sequence>MDHCIRCGQFSSGPFLSSWCMTCLDKIRKDYVTQHPTPPVPHESHPTAPKSLPAFASRASLTTGVSQAAPPLPAASSRPTLQLPAVPSGEDFCGAVKAKRKKNPPAVSAPYPKKKPAPVAPLAPASFAPTANDRLLDCGLLLYQGKKLTENSGITNIMQRFDISNPSLFEDLQAQLWHKFSGDILAKTSIKSFPEPVKNHISLVHGKSCLTDLESLLFVIHKPTDKKAHQVHLSYHHPYKHMRAPTPDYSELDSNNSDTDSVELVTKPLTRSKFKHATSPMARRSTSGPKGDSWELRGVACEISPIYNTLCLDPNTNA</sequence>